<dbReference type="RefSeq" id="WP_019600310.1">
    <property type="nucleotide sequence ID" value="NZ_FNQC01000022.1"/>
</dbReference>
<reference evidence="1 2" key="1">
    <citation type="submission" date="2016-10" db="EMBL/GenBank/DDBJ databases">
        <authorList>
            <person name="Varghese N."/>
            <person name="Submissions S."/>
        </authorList>
    </citation>
    <scope>NUCLEOTIDE SEQUENCE [LARGE SCALE GENOMIC DNA]</scope>
    <source>
        <strain evidence="1 2">DSM 17997</strain>
    </source>
</reference>
<dbReference type="InterPro" id="IPR034660">
    <property type="entry name" value="DinB/YfiT-like"/>
</dbReference>
<dbReference type="SUPFAM" id="SSF109854">
    <property type="entry name" value="DinB/YfiT-like putative metalloenzymes"/>
    <property type="match status" value="1"/>
</dbReference>
<name>A0A1H3TXX2_9BACT</name>
<evidence type="ECO:0000313" key="2">
    <source>
        <dbReference type="Proteomes" id="UP000199663"/>
    </source>
</evidence>
<keyword evidence="2" id="KW-1185">Reference proteome</keyword>
<dbReference type="Proteomes" id="UP000199663">
    <property type="component" value="Unassembled WGS sequence"/>
</dbReference>
<protein>
    <recommendedName>
        <fullName evidence="3">DinB-like domain-containing protein</fullName>
    </recommendedName>
</protein>
<proteinExistence type="predicted"/>
<evidence type="ECO:0008006" key="3">
    <source>
        <dbReference type="Google" id="ProtNLM"/>
    </source>
</evidence>
<sequence length="160" mass="18743">MSSNQPESFSPLLIQHILGGNAFVKIEEILSKIKFKELGLKFSGLPYSFWQVFEHMRIAQKDILEFSTSSNYKELSWPEEYWPTNDLPDSPEHWINTQKDFFDDREKFNAFLLNNTKSLLHPFPYGTGQTLFREALLILEHNAYHTGQLMIILRMLEAES</sequence>
<accession>A0A1H3TXX2</accession>
<comment type="caution">
    <text evidence="1">The sequence shown here is derived from an EMBL/GenBank/DDBJ whole genome shotgun (WGS) entry which is preliminary data.</text>
</comment>
<dbReference type="EMBL" id="FNQC01000022">
    <property type="protein sequence ID" value="SDZ54099.1"/>
    <property type="molecule type" value="Genomic_DNA"/>
</dbReference>
<evidence type="ECO:0000313" key="1">
    <source>
        <dbReference type="EMBL" id="SDZ54099.1"/>
    </source>
</evidence>
<organism evidence="1 2">
    <name type="scientific">Rhodonellum ikkaensis</name>
    <dbReference type="NCBI Taxonomy" id="336829"/>
    <lineage>
        <taxon>Bacteria</taxon>
        <taxon>Pseudomonadati</taxon>
        <taxon>Bacteroidota</taxon>
        <taxon>Cytophagia</taxon>
        <taxon>Cytophagales</taxon>
        <taxon>Cytophagaceae</taxon>
        <taxon>Rhodonellum</taxon>
    </lineage>
</organism>
<dbReference type="Gene3D" id="1.20.120.450">
    <property type="entry name" value="dinb family like domain"/>
    <property type="match status" value="1"/>
</dbReference>
<gene>
    <name evidence="1" type="ORF">SAMN05444412_12210</name>
</gene>